<dbReference type="EMBL" id="JARKIB010000011">
    <property type="protein sequence ID" value="KAJ7775015.1"/>
    <property type="molecule type" value="Genomic_DNA"/>
</dbReference>
<dbReference type="AlphaFoldDB" id="A0AAD7JZD2"/>
<organism evidence="1 2">
    <name type="scientific">Mycena metata</name>
    <dbReference type="NCBI Taxonomy" id="1033252"/>
    <lineage>
        <taxon>Eukaryota</taxon>
        <taxon>Fungi</taxon>
        <taxon>Dikarya</taxon>
        <taxon>Basidiomycota</taxon>
        <taxon>Agaricomycotina</taxon>
        <taxon>Agaricomycetes</taxon>
        <taxon>Agaricomycetidae</taxon>
        <taxon>Agaricales</taxon>
        <taxon>Marasmiineae</taxon>
        <taxon>Mycenaceae</taxon>
        <taxon>Mycena</taxon>
    </lineage>
</organism>
<gene>
    <name evidence="1" type="ORF">B0H16DRAFT_1450447</name>
</gene>
<dbReference type="Proteomes" id="UP001215598">
    <property type="component" value="Unassembled WGS sequence"/>
</dbReference>
<name>A0AAD7JZD2_9AGAR</name>
<comment type="caution">
    <text evidence="1">The sequence shown here is derived from an EMBL/GenBank/DDBJ whole genome shotgun (WGS) entry which is preliminary data.</text>
</comment>
<sequence>MTRAVRTRHTEGLRQASAAVGRRRRRIGRACPDSTGMCFQAPGSSTKGLSGNFVDFSLKNFPSLTEIGQGVACHSLERLQKAILPHKIQVHPCAFNVCCVLDDSTALLSSAYVAYGSTTVTRLVQGCVIALSDSTGAEDKRYYLELPSRYAPRGFSAPPLAPDSQSQPFTFTDFSAFSVFNTPTPSQIPFGSPIPSHVPFSARMASDSDKFPANPFEPRSVTTPQLNRASEHFERAGEHTNIILEVNKARADARGDTQPLSLARGQNHCEADDAWAIEARAEDGKRALYVRQRWEGEQGQHSLLALSSGIPAKVYSCCNPNGTTFDRSESNSLRHKTVIIDKHSKLNHSLVQQLDPTLHGTNNTIQQFCISPMQPLGS</sequence>
<accession>A0AAD7JZD2</accession>
<reference evidence="1" key="1">
    <citation type="submission" date="2023-03" db="EMBL/GenBank/DDBJ databases">
        <title>Massive genome expansion in bonnet fungi (Mycena s.s.) driven by repeated elements and novel gene families across ecological guilds.</title>
        <authorList>
            <consortium name="Lawrence Berkeley National Laboratory"/>
            <person name="Harder C.B."/>
            <person name="Miyauchi S."/>
            <person name="Viragh M."/>
            <person name="Kuo A."/>
            <person name="Thoen E."/>
            <person name="Andreopoulos B."/>
            <person name="Lu D."/>
            <person name="Skrede I."/>
            <person name="Drula E."/>
            <person name="Henrissat B."/>
            <person name="Morin E."/>
            <person name="Kohler A."/>
            <person name="Barry K."/>
            <person name="LaButti K."/>
            <person name="Morin E."/>
            <person name="Salamov A."/>
            <person name="Lipzen A."/>
            <person name="Mereny Z."/>
            <person name="Hegedus B."/>
            <person name="Baldrian P."/>
            <person name="Stursova M."/>
            <person name="Weitz H."/>
            <person name="Taylor A."/>
            <person name="Grigoriev I.V."/>
            <person name="Nagy L.G."/>
            <person name="Martin F."/>
            <person name="Kauserud H."/>
        </authorList>
    </citation>
    <scope>NUCLEOTIDE SEQUENCE</scope>
    <source>
        <strain evidence="1">CBHHK182m</strain>
    </source>
</reference>
<evidence type="ECO:0000313" key="2">
    <source>
        <dbReference type="Proteomes" id="UP001215598"/>
    </source>
</evidence>
<keyword evidence="2" id="KW-1185">Reference proteome</keyword>
<evidence type="ECO:0000313" key="1">
    <source>
        <dbReference type="EMBL" id="KAJ7775015.1"/>
    </source>
</evidence>
<proteinExistence type="predicted"/>
<protein>
    <submittedName>
        <fullName evidence="1">Uncharacterized protein</fullName>
    </submittedName>
</protein>